<comment type="caution">
    <text evidence="1">The sequence shown here is derived from an EMBL/GenBank/DDBJ whole genome shotgun (WGS) entry which is preliminary data.</text>
</comment>
<dbReference type="AlphaFoldDB" id="W7TJD5"/>
<accession>W7TJD5</accession>
<keyword evidence="2" id="KW-1185">Reference proteome</keyword>
<evidence type="ECO:0000313" key="2">
    <source>
        <dbReference type="Proteomes" id="UP000019335"/>
    </source>
</evidence>
<gene>
    <name evidence="1" type="ORF">Naga_100072g11</name>
</gene>
<organism evidence="1 2">
    <name type="scientific">Nannochloropsis gaditana</name>
    <dbReference type="NCBI Taxonomy" id="72520"/>
    <lineage>
        <taxon>Eukaryota</taxon>
        <taxon>Sar</taxon>
        <taxon>Stramenopiles</taxon>
        <taxon>Ochrophyta</taxon>
        <taxon>Eustigmatophyceae</taxon>
        <taxon>Eustigmatales</taxon>
        <taxon>Monodopsidaceae</taxon>
        <taxon>Nannochloropsis</taxon>
    </lineage>
</organism>
<protein>
    <submittedName>
        <fullName evidence="1">Uncharacterized protein</fullName>
    </submittedName>
</protein>
<dbReference type="Proteomes" id="UP000019335">
    <property type="component" value="Chromosome 9"/>
</dbReference>
<dbReference type="EMBL" id="AZIL01000700">
    <property type="protein sequence ID" value="EWM26187.1"/>
    <property type="molecule type" value="Genomic_DNA"/>
</dbReference>
<sequence>MGNKFGEHSIRHGCTEMLHPTSVRTLAKRRRKVAAPLPRFSQRINLVSKTVLLARWQTVILEAHRVRGNFFNFSVLGRARLESWAGFWGYCMATIMRDFSLRIFAHLVRLAVRFHANLLVVEPEDPEASFDERMPNDICRPLARTIRQISGRALIGPVAQATGLEPLRWEPND</sequence>
<proteinExistence type="predicted"/>
<evidence type="ECO:0000313" key="1">
    <source>
        <dbReference type="EMBL" id="EWM26187.1"/>
    </source>
</evidence>
<name>W7TJD5_9STRA</name>
<reference evidence="1 2" key="1">
    <citation type="journal article" date="2014" name="Mol. Plant">
        <title>Chromosome Scale Genome Assembly and Transcriptome Profiling of Nannochloropsis gaditana in Nitrogen Depletion.</title>
        <authorList>
            <person name="Corteggiani Carpinelli E."/>
            <person name="Telatin A."/>
            <person name="Vitulo N."/>
            <person name="Forcato C."/>
            <person name="D'Angelo M."/>
            <person name="Schiavon R."/>
            <person name="Vezzi A."/>
            <person name="Giacometti G.M."/>
            <person name="Morosinotto T."/>
            <person name="Valle G."/>
        </authorList>
    </citation>
    <scope>NUCLEOTIDE SEQUENCE [LARGE SCALE GENOMIC DNA]</scope>
    <source>
        <strain evidence="1 2">B-31</strain>
    </source>
</reference>